<comment type="similarity">
    <text evidence="1">Belongs to the peptidase S8 family.</text>
</comment>
<dbReference type="AlphaFoldDB" id="A0A1H3VGT2"/>
<evidence type="ECO:0008006" key="5">
    <source>
        <dbReference type="Google" id="ProtNLM"/>
    </source>
</evidence>
<sequence length="154" mass="16776">MLDKALDDSKTKDFVAELESDPAIEYVEPDLMMRATATPPNDTRWDKMWDLKAEGAGLDLLRAWDVTRGRGARVAVLDTGITRHPDLDANVISGFDSVSDAGATIVSSHPRANGAILLLTNKAMLQAEADRLAEELQGVRDVEYVEVEGIAQPN</sequence>
<gene>
    <name evidence="3" type="ORF">SAMN02910418_00048</name>
</gene>
<evidence type="ECO:0000256" key="1">
    <source>
        <dbReference type="ARBA" id="ARBA00011073"/>
    </source>
</evidence>
<keyword evidence="2" id="KW-0378">Hydrolase</keyword>
<name>A0A1H3VGT2_9ACTO</name>
<evidence type="ECO:0000313" key="4">
    <source>
        <dbReference type="Proteomes" id="UP000199288"/>
    </source>
</evidence>
<dbReference type="InterPro" id="IPR036852">
    <property type="entry name" value="Peptidase_S8/S53_dom_sf"/>
</dbReference>
<dbReference type="Proteomes" id="UP000199288">
    <property type="component" value="Unassembled WGS sequence"/>
</dbReference>
<organism evidence="3 4">
    <name type="scientific">Bowdeniella nasicola</name>
    <dbReference type="NCBI Taxonomy" id="208480"/>
    <lineage>
        <taxon>Bacteria</taxon>
        <taxon>Bacillati</taxon>
        <taxon>Actinomycetota</taxon>
        <taxon>Actinomycetes</taxon>
        <taxon>Actinomycetales</taxon>
        <taxon>Actinomycetaceae</taxon>
        <taxon>Bowdeniella</taxon>
    </lineage>
</organism>
<dbReference type="SUPFAM" id="SSF52743">
    <property type="entry name" value="Subtilisin-like"/>
    <property type="match status" value="1"/>
</dbReference>
<evidence type="ECO:0000256" key="2">
    <source>
        <dbReference type="ARBA" id="ARBA00022801"/>
    </source>
</evidence>
<evidence type="ECO:0000313" key="3">
    <source>
        <dbReference type="EMBL" id="SDZ73871.1"/>
    </source>
</evidence>
<dbReference type="OrthoDB" id="9813435at2"/>
<dbReference type="GO" id="GO:0004252">
    <property type="term" value="F:serine-type endopeptidase activity"/>
    <property type="evidence" value="ECO:0007669"/>
    <property type="project" value="InterPro"/>
</dbReference>
<dbReference type="RefSeq" id="WP_092560819.1">
    <property type="nucleotide sequence ID" value="NZ_FNQV01000001.1"/>
</dbReference>
<reference evidence="4" key="1">
    <citation type="submission" date="2016-10" db="EMBL/GenBank/DDBJ databases">
        <authorList>
            <person name="Varghese N."/>
            <person name="Submissions S."/>
        </authorList>
    </citation>
    <scope>NUCLEOTIDE SEQUENCE [LARGE SCALE GENOMIC DNA]</scope>
    <source>
        <strain evidence="4">KPR-1</strain>
    </source>
</reference>
<dbReference type="GO" id="GO:0006508">
    <property type="term" value="P:proteolysis"/>
    <property type="evidence" value="ECO:0007669"/>
    <property type="project" value="InterPro"/>
</dbReference>
<dbReference type="PROSITE" id="PS00136">
    <property type="entry name" value="SUBTILASE_ASP"/>
    <property type="match status" value="1"/>
</dbReference>
<protein>
    <recommendedName>
        <fullName evidence="5">Peptidase S8/S53 domain-containing protein</fullName>
    </recommendedName>
</protein>
<proteinExistence type="inferred from homology"/>
<accession>A0A1H3VGT2</accession>
<dbReference type="Gene3D" id="3.40.50.200">
    <property type="entry name" value="Peptidase S8/S53 domain"/>
    <property type="match status" value="1"/>
</dbReference>
<keyword evidence="4" id="KW-1185">Reference proteome</keyword>
<dbReference type="InterPro" id="IPR023827">
    <property type="entry name" value="Peptidase_S8_Asp-AS"/>
</dbReference>
<dbReference type="EMBL" id="FNQV01000001">
    <property type="protein sequence ID" value="SDZ73871.1"/>
    <property type="molecule type" value="Genomic_DNA"/>
</dbReference>